<dbReference type="Pfam" id="PF24515">
    <property type="entry name" value="ARM_KNTC1_3rd"/>
    <property type="match status" value="1"/>
</dbReference>
<feature type="domain" description="RZZ complex subunit KNTC1/ROD C-terminal" evidence="1">
    <location>
        <begin position="242"/>
        <end position="757"/>
    </location>
</feature>
<dbReference type="AlphaFoldDB" id="H2XWV3"/>
<dbReference type="GeneTree" id="ENSGT00390000007883"/>
<name>H2XWV3_CIOIN</name>
<feature type="domain" description="KNTC1 third ARM-repeats" evidence="2">
    <location>
        <begin position="1"/>
        <end position="190"/>
    </location>
</feature>
<reference evidence="3" key="2">
    <citation type="submission" date="2025-08" db="UniProtKB">
        <authorList>
            <consortium name="Ensembl"/>
        </authorList>
    </citation>
    <scope>IDENTIFICATION</scope>
</reference>
<dbReference type="Proteomes" id="UP000008144">
    <property type="component" value="Unassembled WGS sequence"/>
</dbReference>
<dbReference type="InterPro" id="IPR052802">
    <property type="entry name" value="KNTC1"/>
</dbReference>
<reference evidence="3" key="3">
    <citation type="submission" date="2025-09" db="UniProtKB">
        <authorList>
            <consortium name="Ensembl"/>
        </authorList>
    </citation>
    <scope>IDENTIFICATION</scope>
</reference>
<accession>H2XWV3</accession>
<evidence type="ECO:0000259" key="2">
    <source>
        <dbReference type="Pfam" id="PF24515"/>
    </source>
</evidence>
<dbReference type="OMA" id="ITIANGC"/>
<evidence type="ECO:0000313" key="3">
    <source>
        <dbReference type="Ensembl" id="ENSCINP00000034137.1"/>
    </source>
</evidence>
<evidence type="ECO:0000313" key="4">
    <source>
        <dbReference type="Proteomes" id="UP000008144"/>
    </source>
</evidence>
<reference evidence="4" key="1">
    <citation type="journal article" date="2002" name="Science">
        <title>The draft genome of Ciona intestinalis: insights into chordate and vertebrate origins.</title>
        <authorList>
            <person name="Dehal P."/>
            <person name="Satou Y."/>
            <person name="Campbell R.K."/>
            <person name="Chapman J."/>
            <person name="Degnan B."/>
            <person name="De Tomaso A."/>
            <person name="Davidson B."/>
            <person name="Di Gregorio A."/>
            <person name="Gelpke M."/>
            <person name="Goodstein D.M."/>
            <person name="Harafuji N."/>
            <person name="Hastings K.E."/>
            <person name="Ho I."/>
            <person name="Hotta K."/>
            <person name="Huang W."/>
            <person name="Kawashima T."/>
            <person name="Lemaire P."/>
            <person name="Martinez D."/>
            <person name="Meinertzhagen I.A."/>
            <person name="Necula S."/>
            <person name="Nonaka M."/>
            <person name="Putnam N."/>
            <person name="Rash S."/>
            <person name="Saiga H."/>
            <person name="Satake M."/>
            <person name="Terry A."/>
            <person name="Yamada L."/>
            <person name="Wang H.G."/>
            <person name="Awazu S."/>
            <person name="Azumi K."/>
            <person name="Boore J."/>
            <person name="Branno M."/>
            <person name="Chin-Bow S."/>
            <person name="DeSantis R."/>
            <person name="Doyle S."/>
            <person name="Francino P."/>
            <person name="Keys D.N."/>
            <person name="Haga S."/>
            <person name="Hayashi H."/>
            <person name="Hino K."/>
            <person name="Imai K.S."/>
            <person name="Inaba K."/>
            <person name="Kano S."/>
            <person name="Kobayashi K."/>
            <person name="Kobayashi M."/>
            <person name="Lee B.I."/>
            <person name="Makabe K.W."/>
            <person name="Manohar C."/>
            <person name="Matassi G."/>
            <person name="Medina M."/>
            <person name="Mochizuki Y."/>
            <person name="Mount S."/>
            <person name="Morishita T."/>
            <person name="Miura S."/>
            <person name="Nakayama A."/>
            <person name="Nishizaka S."/>
            <person name="Nomoto H."/>
            <person name="Ohta F."/>
            <person name="Oishi K."/>
            <person name="Rigoutsos I."/>
            <person name="Sano M."/>
            <person name="Sasaki A."/>
            <person name="Sasakura Y."/>
            <person name="Shoguchi E."/>
            <person name="Shin-i T."/>
            <person name="Spagnuolo A."/>
            <person name="Stainier D."/>
            <person name="Suzuki M.M."/>
            <person name="Tassy O."/>
            <person name="Takatori N."/>
            <person name="Tokuoka M."/>
            <person name="Yagi K."/>
            <person name="Yoshizaki F."/>
            <person name="Wada S."/>
            <person name="Zhang C."/>
            <person name="Hyatt P.D."/>
            <person name="Larimer F."/>
            <person name="Detter C."/>
            <person name="Doggett N."/>
            <person name="Glavina T."/>
            <person name="Hawkins T."/>
            <person name="Richardson P."/>
            <person name="Lucas S."/>
            <person name="Kohara Y."/>
            <person name="Levine M."/>
            <person name="Satoh N."/>
            <person name="Rokhsar D.S."/>
        </authorList>
    </citation>
    <scope>NUCLEOTIDE SEQUENCE [LARGE SCALE GENOMIC DNA]</scope>
</reference>
<proteinExistence type="predicted"/>
<protein>
    <submittedName>
        <fullName evidence="3">Uncharacterized protein</fullName>
    </submittedName>
</protein>
<dbReference type="PANTHER" id="PTHR15688">
    <property type="entry name" value="KINETOCHORE-ASSOCIATED PROTEIN 1"/>
    <property type="match status" value="1"/>
</dbReference>
<dbReference type="STRING" id="7719.ENSCINP00000034137"/>
<dbReference type="Pfam" id="PF10493">
    <property type="entry name" value="Rod_C"/>
    <property type="match status" value="1"/>
</dbReference>
<dbReference type="PANTHER" id="PTHR15688:SF1">
    <property type="entry name" value="KINETOCHORE-ASSOCIATED PROTEIN 1"/>
    <property type="match status" value="1"/>
</dbReference>
<dbReference type="InterPro" id="IPR055405">
    <property type="entry name" value="ARM_KNTC1_3rd"/>
</dbReference>
<organism evidence="3 4">
    <name type="scientific">Ciona intestinalis</name>
    <name type="common">Transparent sea squirt</name>
    <name type="synonym">Ascidia intestinalis</name>
    <dbReference type="NCBI Taxonomy" id="7719"/>
    <lineage>
        <taxon>Eukaryota</taxon>
        <taxon>Metazoa</taxon>
        <taxon>Chordata</taxon>
        <taxon>Tunicata</taxon>
        <taxon>Ascidiacea</taxon>
        <taxon>Phlebobranchia</taxon>
        <taxon>Cionidae</taxon>
        <taxon>Ciona</taxon>
    </lineage>
</organism>
<sequence length="792" mass="89960">DVNLAIGFLMAVGETRSMGVLENICLSAGNNYTTITATAEAGLYISRFHGLLSHVPKYRMLLLDAKWAYTFTSLKIPVDGILQSTLQWKQAFLFKLITHPLITGSLLKSYCKDYKMDSDKTLLQYVDCLLAFSFNNQRTNGSRTWKAIEEELKWLTKNIVDKYELLRQLERCLRNNISAYDYDKIEFMLNLIKLNFTSADQVLDVQKGLNLLNYLLHIKRENNPTDLEKQQFWKRGSVSSKSLPSISSTRLPLHALLYGDTNHAWKVISAEVTKKSVDLLVPVAKLLKLNVDKLYMTAAENMITELLVGQIEFFYQHCNCSLNNDDLNSVEMTMIRSLVENISSCQMCVAMARRVSELIPSGAEKVESYKWCLSLLSEWKKSIPEDSSDMSSVDSVFQSINQDFRTSNIEHLLALEKLNTADVLLLVNQPANLIIHLYQHPSIIQRFYAPGDAYPDIHGVVDQVAELYDQDVARLRLTMTLKLLLTVEKKHDQDQEEDNVSQENKEEKTLIQLLYLLTYGNPLTQAKHLSRLLGDQKHRKVTNITKLRVLNCLFHIVDDDVIYNLTDKRADHLRDELQLFVYLSKLDAANFKISISHLREADKLSVVHSILSSATHRHNPDTLKVAAEMCQEFGPAPQDTWAVILQQLVALQEVSYLHQLLPNIFHIPAVSTLPCLTSVWQTCVTLPLVALTPPLDEQQNEFVVSCYHFLVLSPLLHRMNLAYVAQQFESLQLYALALGCLLASPASHDRARKLVELKGTEIEAQMEKFCGGKSPIIGHMLLSTFLSANKKT</sequence>
<dbReference type="InParanoid" id="H2XWV3"/>
<keyword evidence="4" id="KW-1185">Reference proteome</keyword>
<dbReference type="Ensembl" id="ENSCINT00000035132.1">
    <property type="protein sequence ID" value="ENSCINP00000034137.1"/>
    <property type="gene ID" value="ENSCING00000020157.1"/>
</dbReference>
<dbReference type="InterPro" id="IPR019527">
    <property type="entry name" value="RZZ-complex_KNTC1/ROD_C"/>
</dbReference>
<evidence type="ECO:0000259" key="1">
    <source>
        <dbReference type="Pfam" id="PF10493"/>
    </source>
</evidence>